<dbReference type="InParanoid" id="C1GIE8"/>
<protein>
    <submittedName>
        <fullName evidence="2">Uncharacterized protein</fullName>
    </submittedName>
</protein>
<feature type="compositionally biased region" description="Basic and acidic residues" evidence="1">
    <location>
        <begin position="136"/>
        <end position="160"/>
    </location>
</feature>
<proteinExistence type="predicted"/>
<dbReference type="HOGENOM" id="CLU_076635_3_0_1"/>
<name>C1GIE8_PARBD</name>
<feature type="compositionally biased region" description="Low complexity" evidence="1">
    <location>
        <begin position="124"/>
        <end position="134"/>
    </location>
</feature>
<keyword evidence="3" id="KW-1185">Reference proteome</keyword>
<sequence length="160" mass="17516">MSDTEEEWKPNGRPQSTMARSLAATLDNLFMLDSEVESLTTSVHYKQQMVTIQNRELEALQARIREAEMRLKEKTSRSISLEEDCNTEIAAPLPPGKDVDERNGHSPSSSSSSPESHQSDEGSTDSSTTAATSSDVDDRASHDGSGNERQEKENSGGRNS</sequence>
<dbReference type="AlphaFoldDB" id="C1GIE8"/>
<dbReference type="RefSeq" id="XP_010762381.1">
    <property type="nucleotide sequence ID" value="XM_010764079.1"/>
</dbReference>
<dbReference type="OrthoDB" id="5408734at2759"/>
<accession>C1GIE8</accession>
<dbReference type="OMA" id="NSIHYKQ"/>
<dbReference type="EMBL" id="KN275966">
    <property type="protein sequence ID" value="EEH42214.2"/>
    <property type="molecule type" value="Genomic_DNA"/>
</dbReference>
<evidence type="ECO:0000313" key="3">
    <source>
        <dbReference type="Proteomes" id="UP000001628"/>
    </source>
</evidence>
<gene>
    <name evidence="2" type="ORF">PADG_07034</name>
</gene>
<dbReference type="VEuPathDB" id="FungiDB:PADG_07034"/>
<evidence type="ECO:0000256" key="1">
    <source>
        <dbReference type="SAM" id="MobiDB-lite"/>
    </source>
</evidence>
<dbReference type="GeneID" id="22585616"/>
<feature type="compositionally biased region" description="Low complexity" evidence="1">
    <location>
        <begin position="105"/>
        <end position="116"/>
    </location>
</feature>
<dbReference type="eggNOG" id="ENOG502SCEJ">
    <property type="taxonomic scope" value="Eukaryota"/>
</dbReference>
<reference evidence="2 3" key="1">
    <citation type="journal article" date="2011" name="PLoS Genet.">
        <title>Comparative genomic analysis of human fungal pathogens causing paracoccidioidomycosis.</title>
        <authorList>
            <person name="Desjardins C.A."/>
            <person name="Champion M.D."/>
            <person name="Holder J.W."/>
            <person name="Muszewska A."/>
            <person name="Goldberg J."/>
            <person name="Bailao A.M."/>
            <person name="Brigido M.M."/>
            <person name="Ferreira M.E."/>
            <person name="Garcia A.M."/>
            <person name="Grynberg M."/>
            <person name="Gujja S."/>
            <person name="Heiman D.I."/>
            <person name="Henn M.R."/>
            <person name="Kodira C.D."/>
            <person name="Leon-Narvaez H."/>
            <person name="Longo L.V."/>
            <person name="Ma L.J."/>
            <person name="Malavazi I."/>
            <person name="Matsuo A.L."/>
            <person name="Morais F.V."/>
            <person name="Pereira M."/>
            <person name="Rodriguez-Brito S."/>
            <person name="Sakthikumar S."/>
            <person name="Salem-Izacc S.M."/>
            <person name="Sykes S.M."/>
            <person name="Teixeira M.M."/>
            <person name="Vallejo M.C."/>
            <person name="Walter M.E."/>
            <person name="Yandava C."/>
            <person name="Young S."/>
            <person name="Zeng Q."/>
            <person name="Zucker J."/>
            <person name="Felipe M.S."/>
            <person name="Goldman G.H."/>
            <person name="Haas B.J."/>
            <person name="McEwen J.G."/>
            <person name="Nino-Vega G."/>
            <person name="Puccia R."/>
            <person name="San-Blas G."/>
            <person name="Soares C.M."/>
            <person name="Birren B.W."/>
            <person name="Cuomo C.A."/>
        </authorList>
    </citation>
    <scope>NUCLEOTIDE SEQUENCE [LARGE SCALE GENOMIC DNA]</scope>
    <source>
        <strain evidence="2 3">Pb18</strain>
    </source>
</reference>
<feature type="region of interest" description="Disordered" evidence="1">
    <location>
        <begin position="71"/>
        <end position="160"/>
    </location>
</feature>
<organism evidence="2 3">
    <name type="scientific">Paracoccidioides brasiliensis (strain Pb18)</name>
    <dbReference type="NCBI Taxonomy" id="502780"/>
    <lineage>
        <taxon>Eukaryota</taxon>
        <taxon>Fungi</taxon>
        <taxon>Dikarya</taxon>
        <taxon>Ascomycota</taxon>
        <taxon>Pezizomycotina</taxon>
        <taxon>Eurotiomycetes</taxon>
        <taxon>Eurotiomycetidae</taxon>
        <taxon>Onygenales</taxon>
        <taxon>Ajellomycetaceae</taxon>
        <taxon>Paracoccidioides</taxon>
    </lineage>
</organism>
<evidence type="ECO:0000313" key="2">
    <source>
        <dbReference type="EMBL" id="EEH42214.2"/>
    </source>
</evidence>
<dbReference type="Proteomes" id="UP000001628">
    <property type="component" value="Unassembled WGS sequence"/>
</dbReference>
<dbReference type="KEGG" id="pbn:PADG_07034"/>